<keyword evidence="2" id="KW-1185">Reference proteome</keyword>
<comment type="caution">
    <text evidence="1">The sequence shown here is derived from an EMBL/GenBank/DDBJ whole genome shotgun (WGS) entry which is preliminary data.</text>
</comment>
<gene>
    <name evidence="1" type="ORF">QLQ12_19760</name>
</gene>
<accession>A0ABT6WM91</accession>
<reference evidence="1 2" key="1">
    <citation type="submission" date="2023-05" db="EMBL/GenBank/DDBJ databases">
        <title>Actinoplanes sp. NEAU-A12 genome sequencing.</title>
        <authorList>
            <person name="Wang Z.-S."/>
        </authorList>
    </citation>
    <scope>NUCLEOTIDE SEQUENCE [LARGE SCALE GENOMIC DNA]</scope>
    <source>
        <strain evidence="1 2">NEAU-A12</strain>
    </source>
</reference>
<proteinExistence type="predicted"/>
<organism evidence="1 2">
    <name type="scientific">Actinoplanes sandaracinus</name>
    <dbReference type="NCBI Taxonomy" id="3045177"/>
    <lineage>
        <taxon>Bacteria</taxon>
        <taxon>Bacillati</taxon>
        <taxon>Actinomycetota</taxon>
        <taxon>Actinomycetes</taxon>
        <taxon>Micromonosporales</taxon>
        <taxon>Micromonosporaceae</taxon>
        <taxon>Actinoplanes</taxon>
    </lineage>
</organism>
<dbReference type="EMBL" id="JASCTH010000012">
    <property type="protein sequence ID" value="MDI6100852.1"/>
    <property type="molecule type" value="Genomic_DNA"/>
</dbReference>
<evidence type="ECO:0000313" key="2">
    <source>
        <dbReference type="Proteomes" id="UP001241758"/>
    </source>
</evidence>
<dbReference type="RefSeq" id="WP_282761683.1">
    <property type="nucleotide sequence ID" value="NZ_JASCTH010000012.1"/>
</dbReference>
<sequence length="100" mass="10667">MTPYQHAARAEKLVADAERLFAGIEAGDVGESGPRRAELERFTNIVALAQVHATLALTRAPATASFEQPYEGLGGGLGPDAVIDTEVVHYGDGDPTYDRR</sequence>
<name>A0ABT6WM91_9ACTN</name>
<protein>
    <submittedName>
        <fullName evidence="1">Uncharacterized protein</fullName>
    </submittedName>
</protein>
<evidence type="ECO:0000313" key="1">
    <source>
        <dbReference type="EMBL" id="MDI6100852.1"/>
    </source>
</evidence>
<dbReference type="Proteomes" id="UP001241758">
    <property type="component" value="Unassembled WGS sequence"/>
</dbReference>